<dbReference type="AlphaFoldDB" id="A0A0B2QV30"/>
<feature type="domain" description="CCHC-type" evidence="4">
    <location>
        <begin position="113"/>
        <end position="128"/>
    </location>
</feature>
<keyword evidence="1" id="KW-0479">Metal-binding</keyword>
<dbReference type="GO" id="GO:0008270">
    <property type="term" value="F:zinc ion binding"/>
    <property type="evidence" value="ECO:0007669"/>
    <property type="project" value="UniProtKB-KW"/>
</dbReference>
<feature type="non-terminal residue" evidence="5">
    <location>
        <position position="252"/>
    </location>
</feature>
<feature type="non-terminal residue" evidence="5">
    <location>
        <position position="1"/>
    </location>
</feature>
<feature type="coiled-coil region" evidence="2">
    <location>
        <begin position="216"/>
        <end position="250"/>
    </location>
</feature>
<proteinExistence type="predicted"/>
<evidence type="ECO:0000256" key="2">
    <source>
        <dbReference type="SAM" id="Coils"/>
    </source>
</evidence>
<dbReference type="Pfam" id="PF00098">
    <property type="entry name" value="zf-CCHC"/>
    <property type="match status" value="1"/>
</dbReference>
<feature type="region of interest" description="Disordered" evidence="3">
    <location>
        <begin position="38"/>
        <end position="72"/>
    </location>
</feature>
<feature type="compositionally biased region" description="Basic and acidic residues" evidence="3">
    <location>
        <begin position="38"/>
        <end position="48"/>
    </location>
</feature>
<organism evidence="5">
    <name type="scientific">Glycine soja</name>
    <name type="common">Wild soybean</name>
    <dbReference type="NCBI Taxonomy" id="3848"/>
    <lineage>
        <taxon>Eukaryota</taxon>
        <taxon>Viridiplantae</taxon>
        <taxon>Streptophyta</taxon>
        <taxon>Embryophyta</taxon>
        <taxon>Tracheophyta</taxon>
        <taxon>Spermatophyta</taxon>
        <taxon>Magnoliopsida</taxon>
        <taxon>eudicotyledons</taxon>
        <taxon>Gunneridae</taxon>
        <taxon>Pentapetalae</taxon>
        <taxon>rosids</taxon>
        <taxon>fabids</taxon>
        <taxon>Fabales</taxon>
        <taxon>Fabaceae</taxon>
        <taxon>Papilionoideae</taxon>
        <taxon>50 kb inversion clade</taxon>
        <taxon>NPAAA clade</taxon>
        <taxon>indigoferoid/millettioid clade</taxon>
        <taxon>Phaseoleae</taxon>
        <taxon>Glycine</taxon>
        <taxon>Glycine subgen. Soja</taxon>
    </lineage>
</organism>
<dbReference type="Gene3D" id="4.10.60.10">
    <property type="entry name" value="Zinc finger, CCHC-type"/>
    <property type="match status" value="1"/>
</dbReference>
<evidence type="ECO:0000256" key="3">
    <source>
        <dbReference type="SAM" id="MobiDB-lite"/>
    </source>
</evidence>
<gene>
    <name evidence="5" type="ORF">glysoja_046535</name>
</gene>
<reference evidence="5" key="1">
    <citation type="submission" date="2014-07" db="EMBL/GenBank/DDBJ databases">
        <title>Identification of a novel salt tolerance gene in wild soybean by whole-genome sequencing.</title>
        <authorList>
            <person name="Lam H.-M."/>
            <person name="Qi X."/>
            <person name="Li M.-W."/>
            <person name="Liu X."/>
            <person name="Xie M."/>
            <person name="Ni M."/>
            <person name="Xu X."/>
        </authorList>
    </citation>
    <scope>NUCLEOTIDE SEQUENCE [LARGE SCALE GENOMIC DNA]</scope>
    <source>
        <tissue evidence="5">Root</tissue>
    </source>
</reference>
<dbReference type="GO" id="GO:0003676">
    <property type="term" value="F:nucleic acid binding"/>
    <property type="evidence" value="ECO:0007669"/>
    <property type="project" value="InterPro"/>
</dbReference>
<dbReference type="InterPro" id="IPR036875">
    <property type="entry name" value="Znf_CCHC_sf"/>
</dbReference>
<name>A0A0B2QV30_GLYSO</name>
<keyword evidence="2" id="KW-0175">Coiled coil</keyword>
<dbReference type="Proteomes" id="UP000053555">
    <property type="component" value="Unassembled WGS sequence"/>
</dbReference>
<protein>
    <recommendedName>
        <fullName evidence="4">CCHC-type domain-containing protein</fullName>
    </recommendedName>
</protein>
<accession>A0A0B2QV30</accession>
<dbReference type="EMBL" id="KN655892">
    <property type="protein sequence ID" value="KHN23909.1"/>
    <property type="molecule type" value="Genomic_DNA"/>
</dbReference>
<keyword evidence="1" id="KW-0862">Zinc</keyword>
<dbReference type="SUPFAM" id="SSF57756">
    <property type="entry name" value="Retrovirus zinc finger-like domains"/>
    <property type="match status" value="1"/>
</dbReference>
<sequence>LSREWQPKVAAITESRDLSNMSPATLFAKLQEHEMELLRLRQHEENDKKKKGIALKASSSIQEESDKENDLDDDDDLSLFVKRFNKFLKVRGNQRRPNFKSKRRTETSSSTLKCFECNQLGHLRVDCPIFKKKMEKSKKKNLTKKKWKKAYITWDENDMESSEDSENEEINLCLMAKSYESDEEVTSSNNLSISFDELQDAFADLHKESIKLAKLVSSSKKTISNLENEISKLNKELDLLRNEVSISKTNEK</sequence>
<keyword evidence="1" id="KW-0863">Zinc-finger</keyword>
<evidence type="ECO:0000259" key="4">
    <source>
        <dbReference type="PROSITE" id="PS50158"/>
    </source>
</evidence>
<evidence type="ECO:0000256" key="1">
    <source>
        <dbReference type="PROSITE-ProRule" id="PRU00047"/>
    </source>
</evidence>
<feature type="compositionally biased region" description="Acidic residues" evidence="3">
    <location>
        <begin position="63"/>
        <end position="72"/>
    </location>
</feature>
<dbReference type="PROSITE" id="PS50158">
    <property type="entry name" value="ZF_CCHC"/>
    <property type="match status" value="1"/>
</dbReference>
<evidence type="ECO:0000313" key="5">
    <source>
        <dbReference type="EMBL" id="KHN23909.1"/>
    </source>
</evidence>
<dbReference type="InterPro" id="IPR001878">
    <property type="entry name" value="Znf_CCHC"/>
</dbReference>